<dbReference type="PANTHER" id="PTHR11390:SF21">
    <property type="entry name" value="DNA TOPOISOMERASE 3-ALPHA"/>
    <property type="match status" value="1"/>
</dbReference>
<dbReference type="PANTHER" id="PTHR11390">
    <property type="entry name" value="PROKARYOTIC DNA TOPOISOMERASE"/>
    <property type="match status" value="1"/>
</dbReference>
<evidence type="ECO:0000256" key="4">
    <source>
        <dbReference type="ARBA" id="ARBA00023029"/>
    </source>
</evidence>
<dbReference type="InterPro" id="IPR013825">
    <property type="entry name" value="Topo_IA_cen_sub2"/>
</dbReference>
<dbReference type="GO" id="GO:0006281">
    <property type="term" value="P:DNA repair"/>
    <property type="evidence" value="ECO:0007669"/>
    <property type="project" value="TreeGrafter"/>
</dbReference>
<comment type="similarity">
    <text evidence="2 7">Belongs to the type IA topoisomerase family.</text>
</comment>
<feature type="domain" description="Topo IA-type catalytic" evidence="10">
    <location>
        <begin position="165"/>
        <end position="637"/>
    </location>
</feature>
<dbReference type="SUPFAM" id="SSF56712">
    <property type="entry name" value="Prokaryotic type I DNA topoisomerase"/>
    <property type="match status" value="1"/>
</dbReference>
<evidence type="ECO:0000256" key="7">
    <source>
        <dbReference type="RuleBase" id="RU362092"/>
    </source>
</evidence>
<dbReference type="InterPro" id="IPR003601">
    <property type="entry name" value="Topo_IA_2"/>
</dbReference>
<evidence type="ECO:0000313" key="12">
    <source>
        <dbReference type="Proteomes" id="UP000799776"/>
    </source>
</evidence>
<dbReference type="SMART" id="SM00493">
    <property type="entry name" value="TOPRIM"/>
    <property type="match status" value="1"/>
</dbReference>
<dbReference type="GO" id="GO:0006310">
    <property type="term" value="P:DNA recombination"/>
    <property type="evidence" value="ECO:0007669"/>
    <property type="project" value="TreeGrafter"/>
</dbReference>
<dbReference type="Pfam" id="PF01751">
    <property type="entry name" value="Toprim"/>
    <property type="match status" value="1"/>
</dbReference>
<comment type="function">
    <text evidence="7">Introduces a single-strand break via transesterification at a target site in duplex DNA. Releases the supercoiling and torsional tension of DNA introduced during the DNA replication and transcription by transiently cleaving and rejoining one strand of the DNA duplex. The scissile phosphodiester is attacked by the catalytic tyrosine of the enzyme, resulting in the formation of a DNA-(5'-phosphotyrosyl)-enzyme intermediate and the expulsion of a 3'-OH DNA strand.</text>
</comment>
<organism evidence="11 12">
    <name type="scientific">Saccharata proteae CBS 121410</name>
    <dbReference type="NCBI Taxonomy" id="1314787"/>
    <lineage>
        <taxon>Eukaryota</taxon>
        <taxon>Fungi</taxon>
        <taxon>Dikarya</taxon>
        <taxon>Ascomycota</taxon>
        <taxon>Pezizomycotina</taxon>
        <taxon>Dothideomycetes</taxon>
        <taxon>Dothideomycetes incertae sedis</taxon>
        <taxon>Botryosphaeriales</taxon>
        <taxon>Saccharataceae</taxon>
        <taxon>Saccharata</taxon>
    </lineage>
</organism>
<dbReference type="EMBL" id="ML978711">
    <property type="protein sequence ID" value="KAF2091825.1"/>
    <property type="molecule type" value="Genomic_DNA"/>
</dbReference>
<sequence length="660" mass="74324">MVAKILCVAEKPSIARAVAEHLSVNPAKQQAAQYVYNYSFNYNLPPWGNCNVVFTSVAGHLMSQDFGANYRKWNSCQPGQLFEAPIQTFISEDKKAIAKNIEIQARTANVLYIWTDCDREGEHIGSEIRTVALKSNARLQVKRARFSNIERAHVINAARNPIDLDDKQVNAVAARIELDLRIGAAFTRLQTLALQNMIAHLQEGVISYGSCQFPTLGFVVDRYFRVKNFVPETSWNIKVVYVKNEIRVNFNWKRVHLFDRMVVTILYERCLAAKIAKVIKMQKKPTSKWKPLPLTTVELQKMGSRFLRMDSQKVMQTAEKLYQEGWISYPRTETDQFDKGMDLKKIVEKQQQDQVWGDFAQGLMNGGFRQPRNGRNNDKAHPPIHPVNYVRGTALRDDAERRVYEFVVRRFLACCSEDARGEATDVEVDYGGEVFRTHGLIVLERNYLNVYPYDKWESSQQLPPFVVGETFEPTEANMGEGKTSPPGYLTEPELIALMDANGIGTDATMAEHIAMIKRRNYVMTRPRSWAAAGGNDGQTGGRGGRGGRGRGRGRGGGGGGGAEANGARGGGNQMEEFVPSVLGVALIEGYDKVGFETSLSKPFLRKEMEQQMRAICAGSRTRHDVVQQSLEQYREVFVRTQQQINVLKEAIRKYVLGQEG</sequence>
<protein>
    <recommendedName>
        <fullName evidence="3 7">DNA topoisomerase</fullName>
        <ecNumber evidence="3 7">5.6.2.1</ecNumber>
    </recommendedName>
</protein>
<dbReference type="CDD" id="cd00186">
    <property type="entry name" value="TOP1Ac"/>
    <property type="match status" value="1"/>
</dbReference>
<dbReference type="OrthoDB" id="430051at2759"/>
<dbReference type="Gene3D" id="1.10.290.10">
    <property type="entry name" value="Topoisomerase I, domain 4"/>
    <property type="match status" value="1"/>
</dbReference>
<dbReference type="GO" id="GO:0005634">
    <property type="term" value="C:nucleus"/>
    <property type="evidence" value="ECO:0007669"/>
    <property type="project" value="TreeGrafter"/>
</dbReference>
<evidence type="ECO:0000313" key="11">
    <source>
        <dbReference type="EMBL" id="KAF2091825.1"/>
    </source>
</evidence>
<keyword evidence="5 7" id="KW-0238">DNA-binding</keyword>
<keyword evidence="6 7" id="KW-0413">Isomerase</keyword>
<dbReference type="Gene3D" id="3.40.50.140">
    <property type="match status" value="1"/>
</dbReference>
<dbReference type="InterPro" id="IPR023405">
    <property type="entry name" value="Topo_IA_core_domain"/>
</dbReference>
<feature type="compositionally biased region" description="Gly residues" evidence="8">
    <location>
        <begin position="554"/>
        <end position="571"/>
    </location>
</feature>
<accession>A0A9P4M038</accession>
<proteinExistence type="inferred from homology"/>
<comment type="catalytic activity">
    <reaction evidence="1 7">
        <text>ATP-independent breakage of single-stranded DNA, followed by passage and rejoining.</text>
        <dbReference type="EC" id="5.6.2.1"/>
    </reaction>
</comment>
<feature type="region of interest" description="Disordered" evidence="8">
    <location>
        <begin position="529"/>
        <end position="571"/>
    </location>
</feature>
<dbReference type="InterPro" id="IPR013824">
    <property type="entry name" value="Topo_IA_cen_sub1"/>
</dbReference>
<feature type="domain" description="Toprim" evidence="9">
    <location>
        <begin position="4"/>
        <end position="147"/>
    </location>
</feature>
<evidence type="ECO:0000256" key="3">
    <source>
        <dbReference type="ARBA" id="ARBA00012891"/>
    </source>
</evidence>
<feature type="compositionally biased region" description="Gly residues" evidence="8">
    <location>
        <begin position="534"/>
        <end position="544"/>
    </location>
</feature>
<dbReference type="GO" id="GO:0003917">
    <property type="term" value="F:DNA topoisomerase type I (single strand cut, ATP-independent) activity"/>
    <property type="evidence" value="ECO:0007669"/>
    <property type="project" value="UniProtKB-EC"/>
</dbReference>
<dbReference type="InterPro" id="IPR013826">
    <property type="entry name" value="Topo_IA_cen_sub3"/>
</dbReference>
<dbReference type="CDD" id="cd03362">
    <property type="entry name" value="TOPRIM_TopoIA_TopoIII"/>
    <property type="match status" value="1"/>
</dbReference>
<dbReference type="GO" id="GO:0003677">
    <property type="term" value="F:DNA binding"/>
    <property type="evidence" value="ECO:0007669"/>
    <property type="project" value="UniProtKB-KW"/>
</dbReference>
<dbReference type="InterPro" id="IPR003602">
    <property type="entry name" value="Topo_IA_DNA-bd_dom"/>
</dbReference>
<dbReference type="PROSITE" id="PS00396">
    <property type="entry name" value="TOPO_IA_1"/>
    <property type="match status" value="1"/>
</dbReference>
<dbReference type="InterPro" id="IPR023406">
    <property type="entry name" value="Topo_IA_AS"/>
</dbReference>
<dbReference type="EC" id="5.6.2.1" evidence="3 7"/>
<dbReference type="Pfam" id="PF01131">
    <property type="entry name" value="Topoisom_bac"/>
    <property type="match status" value="1"/>
</dbReference>
<dbReference type="InterPro" id="IPR034144">
    <property type="entry name" value="TOPRIM_TopoIII"/>
</dbReference>
<dbReference type="FunFam" id="3.40.50.140:FF:000005">
    <property type="entry name" value="DNA topoisomerase"/>
    <property type="match status" value="1"/>
</dbReference>
<gene>
    <name evidence="11" type="ORF">K490DRAFT_61255</name>
</gene>
<dbReference type="PROSITE" id="PS52039">
    <property type="entry name" value="TOPO_IA_2"/>
    <property type="match status" value="1"/>
</dbReference>
<dbReference type="InterPro" id="IPR006171">
    <property type="entry name" value="TOPRIM_dom"/>
</dbReference>
<dbReference type="Proteomes" id="UP000799776">
    <property type="component" value="Unassembled WGS sequence"/>
</dbReference>
<keyword evidence="4 7" id="KW-0799">Topoisomerase</keyword>
<dbReference type="FunFam" id="1.10.290.10:FF:000001">
    <property type="entry name" value="DNA topoisomerase"/>
    <property type="match status" value="1"/>
</dbReference>
<evidence type="ECO:0000256" key="5">
    <source>
        <dbReference type="ARBA" id="ARBA00023125"/>
    </source>
</evidence>
<dbReference type="SMART" id="SM00436">
    <property type="entry name" value="TOP1Bc"/>
    <property type="match status" value="1"/>
</dbReference>
<evidence type="ECO:0000256" key="6">
    <source>
        <dbReference type="ARBA" id="ARBA00023235"/>
    </source>
</evidence>
<evidence type="ECO:0000259" key="10">
    <source>
        <dbReference type="PROSITE" id="PS52039"/>
    </source>
</evidence>
<comment type="caution">
    <text evidence="11">The sequence shown here is derived from an EMBL/GenBank/DDBJ whole genome shotgun (WGS) entry which is preliminary data.</text>
</comment>
<dbReference type="SMART" id="SM00437">
    <property type="entry name" value="TOP1Ac"/>
    <property type="match status" value="1"/>
</dbReference>
<name>A0A9P4M038_9PEZI</name>
<dbReference type="Gene3D" id="1.10.460.10">
    <property type="entry name" value="Topoisomerase I, domain 2"/>
    <property type="match status" value="1"/>
</dbReference>
<dbReference type="GO" id="GO:0006265">
    <property type="term" value="P:DNA topological change"/>
    <property type="evidence" value="ECO:0007669"/>
    <property type="project" value="InterPro"/>
</dbReference>
<dbReference type="InterPro" id="IPR013497">
    <property type="entry name" value="Topo_IA_cen"/>
</dbReference>
<evidence type="ECO:0000256" key="2">
    <source>
        <dbReference type="ARBA" id="ARBA00009446"/>
    </source>
</evidence>
<dbReference type="InterPro" id="IPR000380">
    <property type="entry name" value="Topo_IA"/>
</dbReference>
<reference evidence="11" key="1">
    <citation type="journal article" date="2020" name="Stud. Mycol.">
        <title>101 Dothideomycetes genomes: a test case for predicting lifestyles and emergence of pathogens.</title>
        <authorList>
            <person name="Haridas S."/>
            <person name="Albert R."/>
            <person name="Binder M."/>
            <person name="Bloem J."/>
            <person name="Labutti K."/>
            <person name="Salamov A."/>
            <person name="Andreopoulos B."/>
            <person name="Baker S."/>
            <person name="Barry K."/>
            <person name="Bills G."/>
            <person name="Bluhm B."/>
            <person name="Cannon C."/>
            <person name="Castanera R."/>
            <person name="Culley D."/>
            <person name="Daum C."/>
            <person name="Ezra D."/>
            <person name="Gonzalez J."/>
            <person name="Henrissat B."/>
            <person name="Kuo A."/>
            <person name="Liang C."/>
            <person name="Lipzen A."/>
            <person name="Lutzoni F."/>
            <person name="Magnuson J."/>
            <person name="Mondo S."/>
            <person name="Nolan M."/>
            <person name="Ohm R."/>
            <person name="Pangilinan J."/>
            <person name="Park H.-J."/>
            <person name="Ramirez L."/>
            <person name="Alfaro M."/>
            <person name="Sun H."/>
            <person name="Tritt A."/>
            <person name="Yoshinaga Y."/>
            <person name="Zwiers L.-H."/>
            <person name="Turgeon B."/>
            <person name="Goodwin S."/>
            <person name="Spatafora J."/>
            <person name="Crous P."/>
            <person name="Grigoriev I."/>
        </authorList>
    </citation>
    <scope>NUCLEOTIDE SEQUENCE</scope>
    <source>
        <strain evidence="11">CBS 121410</strain>
    </source>
</reference>
<keyword evidence="12" id="KW-1185">Reference proteome</keyword>
<evidence type="ECO:0000259" key="9">
    <source>
        <dbReference type="PROSITE" id="PS50880"/>
    </source>
</evidence>
<dbReference type="PRINTS" id="PR00417">
    <property type="entry name" value="PRTPISMRASEI"/>
</dbReference>
<dbReference type="GO" id="GO:0031422">
    <property type="term" value="C:RecQ family helicase-topoisomerase III complex"/>
    <property type="evidence" value="ECO:0007669"/>
    <property type="project" value="TreeGrafter"/>
</dbReference>
<evidence type="ECO:0000256" key="8">
    <source>
        <dbReference type="SAM" id="MobiDB-lite"/>
    </source>
</evidence>
<dbReference type="AlphaFoldDB" id="A0A9P4M038"/>
<dbReference type="Gene3D" id="2.70.20.10">
    <property type="entry name" value="Topoisomerase I, domain 3"/>
    <property type="match status" value="1"/>
</dbReference>
<dbReference type="PROSITE" id="PS50880">
    <property type="entry name" value="TOPRIM"/>
    <property type="match status" value="1"/>
</dbReference>
<evidence type="ECO:0000256" key="1">
    <source>
        <dbReference type="ARBA" id="ARBA00000213"/>
    </source>
</evidence>